<sequence length="169" mass="20330">MIDFCKFGFLFEQEYLQKKVLLLCIKKKELHSSFNYSFIKNTDFSKNSNLFILSICRLFFRNYFLKITNNSCPIQLHDKCQYSRNNVARRQISNLNKSQRLDIITMDFLTIWSATQEHQIVGPNDPFETFVVFYFIHVSKFQIFLQNSMNYFDHKNTISFHEQLDNNFV</sequence>
<keyword evidence="2" id="KW-1185">Reference proteome</keyword>
<evidence type="ECO:0000313" key="1">
    <source>
        <dbReference type="EMBL" id="ETO11809.1"/>
    </source>
</evidence>
<comment type="caution">
    <text evidence="1">The sequence shown here is derived from an EMBL/GenBank/DDBJ whole genome shotgun (WGS) entry which is preliminary data.</text>
</comment>
<accession>X6MD42</accession>
<dbReference type="OrthoDB" id="5945397at2759"/>
<protein>
    <submittedName>
        <fullName evidence="1">Uncharacterized protein</fullName>
    </submittedName>
</protein>
<dbReference type="AlphaFoldDB" id="X6MD42"/>
<dbReference type="Proteomes" id="UP000023152">
    <property type="component" value="Unassembled WGS sequence"/>
</dbReference>
<reference evidence="1 2" key="1">
    <citation type="journal article" date="2013" name="Curr. Biol.">
        <title>The Genome of the Foraminiferan Reticulomyxa filosa.</title>
        <authorList>
            <person name="Glockner G."/>
            <person name="Hulsmann N."/>
            <person name="Schleicher M."/>
            <person name="Noegel A.A."/>
            <person name="Eichinger L."/>
            <person name="Gallinger C."/>
            <person name="Pawlowski J."/>
            <person name="Sierra R."/>
            <person name="Euteneuer U."/>
            <person name="Pillet L."/>
            <person name="Moustafa A."/>
            <person name="Platzer M."/>
            <person name="Groth M."/>
            <person name="Szafranski K."/>
            <person name="Schliwa M."/>
        </authorList>
    </citation>
    <scope>NUCLEOTIDE SEQUENCE [LARGE SCALE GENOMIC DNA]</scope>
</reference>
<proteinExistence type="predicted"/>
<gene>
    <name evidence="1" type="ORF">RFI_25565</name>
</gene>
<dbReference type="EMBL" id="ASPP01022007">
    <property type="protein sequence ID" value="ETO11809.1"/>
    <property type="molecule type" value="Genomic_DNA"/>
</dbReference>
<evidence type="ECO:0000313" key="2">
    <source>
        <dbReference type="Proteomes" id="UP000023152"/>
    </source>
</evidence>
<name>X6MD42_RETFI</name>
<organism evidence="1 2">
    <name type="scientific">Reticulomyxa filosa</name>
    <dbReference type="NCBI Taxonomy" id="46433"/>
    <lineage>
        <taxon>Eukaryota</taxon>
        <taxon>Sar</taxon>
        <taxon>Rhizaria</taxon>
        <taxon>Retaria</taxon>
        <taxon>Foraminifera</taxon>
        <taxon>Monothalamids</taxon>
        <taxon>Reticulomyxidae</taxon>
        <taxon>Reticulomyxa</taxon>
    </lineage>
</organism>